<feature type="transmembrane region" description="Helical" evidence="1">
    <location>
        <begin position="139"/>
        <end position="158"/>
    </location>
</feature>
<sequence>MTKASLPLLLILVLFGNGLRSVVSSTVFVSEGVFASFLRISVTQTSAVIELLLGAVLVALLVAPRLIARFPPRQLAGVMCLVAGMASLGLALVFWLSPPLAARAASVFLLFPLLGFSLATLAPLAQLMTGWGGEKHTKLLTGTWAVAMPMAFLVTPQLVRVVAPRYGLEVFFTGFAGVVFLLIAGLMLVKPPAAGVEADLKRRPAAGGSLVPVLAALVSFEAATMLMTLAGITSLYTLIAGVVFILALGYFLVTMRRQSSVNAGSNKVQDAGVLGIFAFMFLVNAATTGFYDTAYLFAHLCSNTLIADRATLGALAQVVAAMGATAILARFDLQQALMLAGAFITVIGLGSFLLYQSYPYSELFIGSKMVVSFGSGLLITAAIFACSNSGSKSASLAFFIAFVIVIGTEVGLEGFEIMTTVMELVDVTSERIYSTIFLLQCLLVLAAMPFVFMKSSARLEPDAERGSPA</sequence>
<protein>
    <recommendedName>
        <fullName evidence="4">MFS transporter</fullName>
    </recommendedName>
</protein>
<feature type="transmembrane region" description="Helical" evidence="1">
    <location>
        <begin position="75"/>
        <end position="96"/>
    </location>
</feature>
<feature type="transmembrane region" description="Helical" evidence="1">
    <location>
        <begin position="364"/>
        <end position="386"/>
    </location>
</feature>
<dbReference type="SUPFAM" id="SSF103473">
    <property type="entry name" value="MFS general substrate transporter"/>
    <property type="match status" value="1"/>
</dbReference>
<dbReference type="Proteomes" id="UP001081283">
    <property type="component" value="Unassembled WGS sequence"/>
</dbReference>
<gene>
    <name evidence="2" type="ORF">OEG82_23010</name>
</gene>
<evidence type="ECO:0000313" key="2">
    <source>
        <dbReference type="EMBL" id="MCY0096861.1"/>
    </source>
</evidence>
<name>A0ABT3YLV4_9HYPH</name>
<comment type="caution">
    <text evidence="2">The sequence shown here is derived from an EMBL/GenBank/DDBJ whole genome shotgun (WGS) entry which is preliminary data.</text>
</comment>
<accession>A0ABT3YLV4</accession>
<feature type="transmembrane region" description="Helical" evidence="1">
    <location>
        <begin position="273"/>
        <end position="291"/>
    </location>
</feature>
<keyword evidence="1" id="KW-0812">Transmembrane</keyword>
<evidence type="ECO:0000313" key="3">
    <source>
        <dbReference type="Proteomes" id="UP001081283"/>
    </source>
</evidence>
<reference evidence="2" key="1">
    <citation type="submission" date="2022-10" db="EMBL/GenBank/DDBJ databases">
        <title>Hoeflea sp. J2-29, isolated from marine algae.</title>
        <authorList>
            <person name="Kristyanto S."/>
            <person name="Kim J.M."/>
            <person name="Jeon C.O."/>
        </authorList>
    </citation>
    <scope>NUCLEOTIDE SEQUENCE</scope>
    <source>
        <strain evidence="2">J2-29</strain>
    </source>
</reference>
<feature type="transmembrane region" description="Helical" evidence="1">
    <location>
        <begin position="432"/>
        <end position="452"/>
    </location>
</feature>
<feature type="transmembrane region" description="Helical" evidence="1">
    <location>
        <begin position="170"/>
        <end position="189"/>
    </location>
</feature>
<feature type="transmembrane region" description="Helical" evidence="1">
    <location>
        <begin position="44"/>
        <end position="63"/>
    </location>
</feature>
<keyword evidence="1" id="KW-0472">Membrane</keyword>
<feature type="transmembrane region" description="Helical" evidence="1">
    <location>
        <begin position="393"/>
        <end position="412"/>
    </location>
</feature>
<dbReference type="EMBL" id="JAOVZQ010000001">
    <property type="protein sequence ID" value="MCY0096861.1"/>
    <property type="molecule type" value="Genomic_DNA"/>
</dbReference>
<dbReference type="RefSeq" id="WP_267614690.1">
    <property type="nucleotide sequence ID" value="NZ_JAOVZQ010000001.1"/>
</dbReference>
<feature type="transmembrane region" description="Helical" evidence="1">
    <location>
        <begin position="235"/>
        <end position="253"/>
    </location>
</feature>
<evidence type="ECO:0000256" key="1">
    <source>
        <dbReference type="SAM" id="Phobius"/>
    </source>
</evidence>
<keyword evidence="1" id="KW-1133">Transmembrane helix</keyword>
<dbReference type="Gene3D" id="1.20.1250.20">
    <property type="entry name" value="MFS general substrate transporter like domains"/>
    <property type="match status" value="1"/>
</dbReference>
<feature type="transmembrane region" description="Helical" evidence="1">
    <location>
        <begin position="108"/>
        <end position="127"/>
    </location>
</feature>
<proteinExistence type="predicted"/>
<feature type="transmembrane region" description="Helical" evidence="1">
    <location>
        <begin position="210"/>
        <end position="229"/>
    </location>
</feature>
<keyword evidence="3" id="KW-1185">Reference proteome</keyword>
<dbReference type="InterPro" id="IPR036259">
    <property type="entry name" value="MFS_trans_sf"/>
</dbReference>
<organism evidence="2 3">
    <name type="scientific">Hoeflea ulvae</name>
    <dbReference type="NCBI Taxonomy" id="2983764"/>
    <lineage>
        <taxon>Bacteria</taxon>
        <taxon>Pseudomonadati</taxon>
        <taxon>Pseudomonadota</taxon>
        <taxon>Alphaproteobacteria</taxon>
        <taxon>Hyphomicrobiales</taxon>
        <taxon>Rhizobiaceae</taxon>
        <taxon>Hoeflea</taxon>
    </lineage>
</organism>
<feature type="transmembrane region" description="Helical" evidence="1">
    <location>
        <begin position="336"/>
        <end position="358"/>
    </location>
</feature>
<feature type="transmembrane region" description="Helical" evidence="1">
    <location>
        <begin position="311"/>
        <end position="329"/>
    </location>
</feature>
<evidence type="ECO:0008006" key="4">
    <source>
        <dbReference type="Google" id="ProtNLM"/>
    </source>
</evidence>